<comment type="caution">
    <text evidence="3">The sequence shown here is derived from an EMBL/GenBank/DDBJ whole genome shotgun (WGS) entry which is preliminary data.</text>
</comment>
<dbReference type="SUPFAM" id="SSF52540">
    <property type="entry name" value="P-loop containing nucleoside triphosphate hydrolases"/>
    <property type="match status" value="1"/>
</dbReference>
<dbReference type="PANTHER" id="PTHR42788:SF13">
    <property type="entry name" value="ALIPHATIC SULFONATES IMPORT ATP-BINDING PROTEIN SSUB"/>
    <property type="match status" value="1"/>
</dbReference>
<reference evidence="3" key="1">
    <citation type="submission" date="2020-06" db="EMBL/GenBank/DDBJ databases">
        <title>Legume-microbial interactions unlock mineral nutrients during tropical forest succession.</title>
        <authorList>
            <person name="Epihov D.Z."/>
        </authorList>
    </citation>
    <scope>NUCLEOTIDE SEQUENCE [LARGE SCALE GENOMIC DNA]</scope>
    <source>
        <strain evidence="3">Pan2503</strain>
    </source>
</reference>
<proteinExistence type="predicted"/>
<organism evidence="3 4">
    <name type="scientific">Candidatus Acidiferrum panamense</name>
    <dbReference type="NCBI Taxonomy" id="2741543"/>
    <lineage>
        <taxon>Bacteria</taxon>
        <taxon>Pseudomonadati</taxon>
        <taxon>Acidobacteriota</taxon>
        <taxon>Terriglobia</taxon>
        <taxon>Candidatus Acidiferrales</taxon>
        <taxon>Candidatus Acidiferrum</taxon>
    </lineage>
</organism>
<keyword evidence="4" id="KW-1185">Reference proteome</keyword>
<keyword evidence="3" id="KW-0547">Nucleotide-binding</keyword>
<dbReference type="Pfam" id="PF00005">
    <property type="entry name" value="ABC_tran"/>
    <property type="match status" value="1"/>
</dbReference>
<evidence type="ECO:0000313" key="4">
    <source>
        <dbReference type="Proteomes" id="UP000567293"/>
    </source>
</evidence>
<dbReference type="Gene3D" id="3.40.50.300">
    <property type="entry name" value="P-loop containing nucleotide triphosphate hydrolases"/>
    <property type="match status" value="1"/>
</dbReference>
<dbReference type="PANTHER" id="PTHR42788">
    <property type="entry name" value="TAURINE IMPORT ATP-BINDING PROTEIN-RELATED"/>
    <property type="match status" value="1"/>
</dbReference>
<dbReference type="GO" id="GO:0016887">
    <property type="term" value="F:ATP hydrolysis activity"/>
    <property type="evidence" value="ECO:0007669"/>
    <property type="project" value="InterPro"/>
</dbReference>
<evidence type="ECO:0000259" key="2">
    <source>
        <dbReference type="Pfam" id="PF00005"/>
    </source>
</evidence>
<dbReference type="InterPro" id="IPR050166">
    <property type="entry name" value="ABC_transporter_ATP-bind"/>
</dbReference>
<dbReference type="GO" id="GO:0005524">
    <property type="term" value="F:ATP binding"/>
    <property type="evidence" value="ECO:0007669"/>
    <property type="project" value="UniProtKB-KW"/>
</dbReference>
<feature type="non-terminal residue" evidence="3">
    <location>
        <position position="1"/>
    </location>
</feature>
<dbReference type="InterPro" id="IPR027417">
    <property type="entry name" value="P-loop_NTPase"/>
</dbReference>
<dbReference type="InterPro" id="IPR003439">
    <property type="entry name" value="ABC_transporter-like_ATP-bd"/>
</dbReference>
<dbReference type="AlphaFoldDB" id="A0A7V8NNF6"/>
<accession>A0A7V8NNF6</accession>
<evidence type="ECO:0000313" key="3">
    <source>
        <dbReference type="EMBL" id="MBA0084593.1"/>
    </source>
</evidence>
<keyword evidence="1" id="KW-0813">Transport</keyword>
<dbReference type="EMBL" id="JACDQQ010000630">
    <property type="protein sequence ID" value="MBA0084593.1"/>
    <property type="molecule type" value="Genomic_DNA"/>
</dbReference>
<name>A0A7V8NNF6_9BACT</name>
<sequence>LSGGMRQRLQIARALAVEPEVLLMDEPFGALDALTRRRMHSVLLAIWERTGKTVIFVTHDIAEAILLGDRIGMMSVGPRSSISRVFDVDFPRPRDLTHPKVAQLFHEIENLLAPDVAHSEQAMAPS</sequence>
<dbReference type="Proteomes" id="UP000567293">
    <property type="component" value="Unassembled WGS sequence"/>
</dbReference>
<gene>
    <name evidence="3" type="ORF">HRJ53_06340</name>
</gene>
<feature type="domain" description="ABC transporter" evidence="2">
    <location>
        <begin position="1"/>
        <end position="28"/>
    </location>
</feature>
<protein>
    <submittedName>
        <fullName evidence="3">ABC transporter ATP-binding protein</fullName>
    </submittedName>
</protein>
<evidence type="ECO:0000256" key="1">
    <source>
        <dbReference type="ARBA" id="ARBA00022448"/>
    </source>
</evidence>
<keyword evidence="3" id="KW-0067">ATP-binding</keyword>